<protein>
    <recommendedName>
        <fullName evidence="2">thymidylate synthase</fullName>
        <ecNumber evidence="2">2.1.1.45</ecNumber>
    </recommendedName>
</protein>
<dbReference type="PRINTS" id="PR00108">
    <property type="entry name" value="THYMDSNTHASE"/>
</dbReference>
<evidence type="ECO:0000256" key="4">
    <source>
        <dbReference type="ARBA" id="ARBA00022679"/>
    </source>
</evidence>
<dbReference type="InterPro" id="IPR023451">
    <property type="entry name" value="Thymidate_synth/dCMP_Mease_dom"/>
</dbReference>
<dbReference type="FunFam" id="3.30.572.10:FF:000013">
    <property type="entry name" value="Thymidylate synthase"/>
    <property type="match status" value="1"/>
</dbReference>
<dbReference type="EMBL" id="JAPWDO010000001">
    <property type="protein sequence ID" value="KAJ5486251.1"/>
    <property type="molecule type" value="Genomic_DNA"/>
</dbReference>
<proteinExistence type="predicted"/>
<evidence type="ECO:0000256" key="3">
    <source>
        <dbReference type="ARBA" id="ARBA00022603"/>
    </source>
</evidence>
<dbReference type="PROSITE" id="PS00091">
    <property type="entry name" value="THYMIDYLATE_SYNTHASE"/>
    <property type="match status" value="1"/>
</dbReference>
<comment type="caution">
    <text evidence="10">The sequence shown here is derived from an EMBL/GenBank/DDBJ whole genome shotgun (WGS) entry which is preliminary data.</text>
</comment>
<comment type="catalytic activity">
    <reaction evidence="6">
        <text>dUMP + (6R)-5,10-methylene-5,6,7,8-tetrahydrofolate = 7,8-dihydrofolate + dTMP</text>
        <dbReference type="Rhea" id="RHEA:12104"/>
        <dbReference type="ChEBI" id="CHEBI:15636"/>
        <dbReference type="ChEBI" id="CHEBI:57451"/>
        <dbReference type="ChEBI" id="CHEBI:63528"/>
        <dbReference type="ChEBI" id="CHEBI:246422"/>
        <dbReference type="EC" id="2.1.1.45"/>
    </reaction>
</comment>
<feature type="compositionally biased region" description="Low complexity" evidence="8">
    <location>
        <begin position="70"/>
        <end position="81"/>
    </location>
</feature>
<evidence type="ECO:0000256" key="6">
    <source>
        <dbReference type="ARBA" id="ARBA00047344"/>
    </source>
</evidence>
<sequence>MTQDQVASAPVASSPPHDPSHEEHQYLNLIRTILSEGEHRPDRTGTGTQSIFAPPQLRSLSQSRTHKAASQSPSCHSSPRSESFYAPCSPNYSAGIKIWDGNGSREFLDKSGLGHREEGDLGPVYGFQWRHFGAEYVDAKTDYSGQGVDQLKDVVHKLIHNPFDRRIIMSAWNPADLKKMALPPCHMFAQFYVSFPPGMKLDEKTGRPSEKGTLSCVLYQRSCDMGLGVPFNIASYALLTHILAHAADLHPGTLIHTMGDAHVYLDHIDALNEQLVREPTEFPELRIKRDDRGSAVVDGWKEDEFEVIGYKPHKTIKMKMSV</sequence>
<comment type="pathway">
    <text evidence="1">Pyrimidine metabolism; dTTP biosynthesis.</text>
</comment>
<dbReference type="OrthoDB" id="766at2759"/>
<keyword evidence="11" id="KW-1185">Reference proteome</keyword>
<evidence type="ECO:0000313" key="10">
    <source>
        <dbReference type="EMBL" id="KAJ5486251.1"/>
    </source>
</evidence>
<reference evidence="10" key="2">
    <citation type="journal article" date="2023" name="IMA Fungus">
        <title>Comparative genomic study of the Penicillium genus elucidates a diverse pangenome and 15 lateral gene transfer events.</title>
        <authorList>
            <person name="Petersen C."/>
            <person name="Sorensen T."/>
            <person name="Nielsen M.R."/>
            <person name="Sondergaard T.E."/>
            <person name="Sorensen J.L."/>
            <person name="Fitzpatrick D.A."/>
            <person name="Frisvad J.C."/>
            <person name="Nielsen K.L."/>
        </authorList>
    </citation>
    <scope>NUCLEOTIDE SEQUENCE</scope>
    <source>
        <strain evidence="10">IBT 17660</strain>
    </source>
</reference>
<dbReference type="PANTHER" id="PTHR11548">
    <property type="entry name" value="THYMIDYLATE SYNTHASE 1"/>
    <property type="match status" value="1"/>
</dbReference>
<dbReference type="CDD" id="cd00351">
    <property type="entry name" value="TS_Pyrimidine_HMase"/>
    <property type="match status" value="1"/>
</dbReference>
<dbReference type="GO" id="GO:0004799">
    <property type="term" value="F:thymidylate synthase activity"/>
    <property type="evidence" value="ECO:0007669"/>
    <property type="project" value="UniProtKB-EC"/>
</dbReference>
<dbReference type="NCBIfam" id="TIGR03284">
    <property type="entry name" value="thym_sym"/>
    <property type="match status" value="1"/>
</dbReference>
<feature type="region of interest" description="Disordered" evidence="8">
    <location>
        <begin position="38"/>
        <end position="81"/>
    </location>
</feature>
<evidence type="ECO:0000256" key="7">
    <source>
        <dbReference type="PROSITE-ProRule" id="PRU10016"/>
    </source>
</evidence>
<name>A0A9W9X8Z0_9EURO</name>
<accession>A0A9W9X8Z0</accession>
<evidence type="ECO:0000313" key="11">
    <source>
        <dbReference type="Proteomes" id="UP001147760"/>
    </source>
</evidence>
<dbReference type="EC" id="2.1.1.45" evidence="2"/>
<dbReference type="InterPro" id="IPR020940">
    <property type="entry name" value="Thymidylate_synthase_AS"/>
</dbReference>
<dbReference type="GO" id="GO:0005829">
    <property type="term" value="C:cytosol"/>
    <property type="evidence" value="ECO:0007669"/>
    <property type="project" value="TreeGrafter"/>
</dbReference>
<evidence type="ECO:0000256" key="8">
    <source>
        <dbReference type="SAM" id="MobiDB-lite"/>
    </source>
</evidence>
<feature type="region of interest" description="Disordered" evidence="8">
    <location>
        <begin position="1"/>
        <end position="25"/>
    </location>
</feature>
<keyword evidence="5" id="KW-0545">Nucleotide biosynthesis</keyword>
<dbReference type="GO" id="GO:0005739">
    <property type="term" value="C:mitochondrion"/>
    <property type="evidence" value="ECO:0007669"/>
    <property type="project" value="TreeGrafter"/>
</dbReference>
<evidence type="ECO:0000256" key="2">
    <source>
        <dbReference type="ARBA" id="ARBA00011947"/>
    </source>
</evidence>
<dbReference type="InterPro" id="IPR036926">
    <property type="entry name" value="Thymidate_synth/dCMP_Mease_sf"/>
</dbReference>
<keyword evidence="4" id="KW-0808">Transferase</keyword>
<dbReference type="Pfam" id="PF00303">
    <property type="entry name" value="Thymidylat_synt"/>
    <property type="match status" value="1"/>
</dbReference>
<dbReference type="PANTHER" id="PTHR11548:SF2">
    <property type="entry name" value="THYMIDYLATE SYNTHASE"/>
    <property type="match status" value="1"/>
</dbReference>
<keyword evidence="3" id="KW-0489">Methyltransferase</keyword>
<dbReference type="Gene3D" id="3.30.572.10">
    <property type="entry name" value="Thymidylate synthase/dCMP hydroxymethylase domain"/>
    <property type="match status" value="1"/>
</dbReference>
<dbReference type="AlphaFoldDB" id="A0A9W9X8Z0"/>
<dbReference type="InterPro" id="IPR045097">
    <property type="entry name" value="Thymidate_synth/dCMP_Mease"/>
</dbReference>
<organism evidence="10 11">
    <name type="scientific">Penicillium desertorum</name>
    <dbReference type="NCBI Taxonomy" id="1303715"/>
    <lineage>
        <taxon>Eukaryota</taxon>
        <taxon>Fungi</taxon>
        <taxon>Dikarya</taxon>
        <taxon>Ascomycota</taxon>
        <taxon>Pezizomycotina</taxon>
        <taxon>Eurotiomycetes</taxon>
        <taxon>Eurotiomycetidae</taxon>
        <taxon>Eurotiales</taxon>
        <taxon>Aspergillaceae</taxon>
        <taxon>Penicillium</taxon>
    </lineage>
</organism>
<dbReference type="GO" id="GO:0006231">
    <property type="term" value="P:dTMP biosynthetic process"/>
    <property type="evidence" value="ECO:0007669"/>
    <property type="project" value="InterPro"/>
</dbReference>
<dbReference type="GO" id="GO:0032259">
    <property type="term" value="P:methylation"/>
    <property type="evidence" value="ECO:0007669"/>
    <property type="project" value="UniProtKB-KW"/>
</dbReference>
<evidence type="ECO:0000259" key="9">
    <source>
        <dbReference type="Pfam" id="PF00303"/>
    </source>
</evidence>
<gene>
    <name evidence="10" type="ORF">N7530_000551</name>
</gene>
<dbReference type="SUPFAM" id="SSF55831">
    <property type="entry name" value="Thymidylate synthase/dCMP hydroxymethylase"/>
    <property type="match status" value="1"/>
</dbReference>
<feature type="domain" description="Thymidylate synthase/dCMP hydroxymethylase" evidence="9">
    <location>
        <begin position="24"/>
        <end position="322"/>
    </location>
</feature>
<evidence type="ECO:0000256" key="5">
    <source>
        <dbReference type="ARBA" id="ARBA00022727"/>
    </source>
</evidence>
<dbReference type="InterPro" id="IPR000398">
    <property type="entry name" value="Thymidylate_synthase"/>
</dbReference>
<reference evidence="10" key="1">
    <citation type="submission" date="2022-12" db="EMBL/GenBank/DDBJ databases">
        <authorList>
            <person name="Petersen C."/>
        </authorList>
    </citation>
    <scope>NUCLEOTIDE SEQUENCE</scope>
    <source>
        <strain evidence="10">IBT 17660</strain>
    </source>
</reference>
<dbReference type="Proteomes" id="UP001147760">
    <property type="component" value="Unassembled WGS sequence"/>
</dbReference>
<evidence type="ECO:0000256" key="1">
    <source>
        <dbReference type="ARBA" id="ARBA00004992"/>
    </source>
</evidence>
<feature type="active site" evidence="7">
    <location>
        <position position="185"/>
    </location>
</feature>